<dbReference type="SMART" id="SM00897">
    <property type="entry name" value="FIST"/>
    <property type="match status" value="1"/>
</dbReference>
<dbReference type="KEGG" id="ehx:EMIHUDRAFT_114865"/>
<evidence type="ECO:0000313" key="3">
    <source>
        <dbReference type="Proteomes" id="UP000013827"/>
    </source>
</evidence>
<reference evidence="2" key="2">
    <citation type="submission" date="2024-10" db="UniProtKB">
        <authorList>
            <consortium name="EnsemblProtists"/>
        </authorList>
    </citation>
    <scope>IDENTIFICATION</scope>
</reference>
<keyword evidence="3" id="KW-1185">Reference proteome</keyword>
<organism evidence="2 3">
    <name type="scientific">Emiliania huxleyi (strain CCMP1516)</name>
    <dbReference type="NCBI Taxonomy" id="280463"/>
    <lineage>
        <taxon>Eukaryota</taxon>
        <taxon>Haptista</taxon>
        <taxon>Haptophyta</taxon>
        <taxon>Prymnesiophyceae</taxon>
        <taxon>Isochrysidales</taxon>
        <taxon>Noelaerhabdaceae</taxon>
        <taxon>Emiliania</taxon>
    </lineage>
</organism>
<name>A0A0D3JTQ8_EMIH1</name>
<proteinExistence type="predicted"/>
<evidence type="ECO:0000259" key="1">
    <source>
        <dbReference type="SMART" id="SM00897"/>
    </source>
</evidence>
<dbReference type="EnsemblProtists" id="EOD26893">
    <property type="protein sequence ID" value="EOD26893"/>
    <property type="gene ID" value="EMIHUDRAFT_114865"/>
</dbReference>
<dbReference type="InterPro" id="IPR013702">
    <property type="entry name" value="FIST_domain_N"/>
</dbReference>
<dbReference type="AlphaFoldDB" id="A0A0D3JTQ8"/>
<accession>A0A0D3JTQ8</accession>
<dbReference type="PaxDb" id="2903-EOD26893"/>
<protein>
    <recommendedName>
        <fullName evidence="1">FIST domain-containing protein</fullName>
    </recommendedName>
</protein>
<sequence>MRLSSLTACGPGAAAELASKVRALQADAVFWLTESSQPAELAVALADSAESVVGAVTTQGLIGGGGEHSRSLGSASMPGVPYSFSPSPEAERTVALAISGLSGGASMLPWHSPPDGLPDLPEAFWTDHAVGGLTVGDSRFFVGATEHDGGGVGLALCGVDLEPLGARPVGPSFSITESDGNVIRALDGMEVTAALEPVLKEFSSAKGDLMAGASVPGSLPPCHPARQELRASAAALAAATGGGAAPAGGLMVPRRPERGMVNTEPVPCVGRGAALYGEEGVESAVLQQSMGSLALADHAPPAGFFAGGEIGPVGARTFVHTYTTTVGLLRARS</sequence>
<reference evidence="3" key="1">
    <citation type="journal article" date="2013" name="Nature">
        <title>Pan genome of the phytoplankton Emiliania underpins its global distribution.</title>
        <authorList>
            <person name="Read B.A."/>
            <person name="Kegel J."/>
            <person name="Klute M.J."/>
            <person name="Kuo A."/>
            <person name="Lefebvre S.C."/>
            <person name="Maumus F."/>
            <person name="Mayer C."/>
            <person name="Miller J."/>
            <person name="Monier A."/>
            <person name="Salamov A."/>
            <person name="Young J."/>
            <person name="Aguilar M."/>
            <person name="Claverie J.M."/>
            <person name="Frickenhaus S."/>
            <person name="Gonzalez K."/>
            <person name="Herman E.K."/>
            <person name="Lin Y.C."/>
            <person name="Napier J."/>
            <person name="Ogata H."/>
            <person name="Sarno A.F."/>
            <person name="Shmutz J."/>
            <person name="Schroeder D."/>
            <person name="de Vargas C."/>
            <person name="Verret F."/>
            <person name="von Dassow P."/>
            <person name="Valentin K."/>
            <person name="Van de Peer Y."/>
            <person name="Wheeler G."/>
            <person name="Dacks J.B."/>
            <person name="Delwiche C.F."/>
            <person name="Dyhrman S.T."/>
            <person name="Glockner G."/>
            <person name="John U."/>
            <person name="Richards T."/>
            <person name="Worden A.Z."/>
            <person name="Zhang X."/>
            <person name="Grigoriev I.V."/>
            <person name="Allen A.E."/>
            <person name="Bidle K."/>
            <person name="Borodovsky M."/>
            <person name="Bowler C."/>
            <person name="Brownlee C."/>
            <person name="Cock J.M."/>
            <person name="Elias M."/>
            <person name="Gladyshev V.N."/>
            <person name="Groth M."/>
            <person name="Guda C."/>
            <person name="Hadaegh A."/>
            <person name="Iglesias-Rodriguez M.D."/>
            <person name="Jenkins J."/>
            <person name="Jones B.M."/>
            <person name="Lawson T."/>
            <person name="Leese F."/>
            <person name="Lindquist E."/>
            <person name="Lobanov A."/>
            <person name="Lomsadze A."/>
            <person name="Malik S.B."/>
            <person name="Marsh M.E."/>
            <person name="Mackinder L."/>
            <person name="Mock T."/>
            <person name="Mueller-Roeber B."/>
            <person name="Pagarete A."/>
            <person name="Parker M."/>
            <person name="Probert I."/>
            <person name="Quesneville H."/>
            <person name="Raines C."/>
            <person name="Rensing S.A."/>
            <person name="Riano-Pachon D.M."/>
            <person name="Richier S."/>
            <person name="Rokitta S."/>
            <person name="Shiraiwa Y."/>
            <person name="Soanes D.M."/>
            <person name="van der Giezen M."/>
            <person name="Wahlund T.M."/>
            <person name="Williams B."/>
            <person name="Wilson W."/>
            <person name="Wolfe G."/>
            <person name="Wurch L.L."/>
        </authorList>
    </citation>
    <scope>NUCLEOTIDE SEQUENCE</scope>
</reference>
<feature type="domain" description="FIST" evidence="1">
    <location>
        <begin position="27"/>
        <end position="190"/>
    </location>
</feature>
<dbReference type="Proteomes" id="UP000013827">
    <property type="component" value="Unassembled WGS sequence"/>
</dbReference>
<dbReference type="eggNOG" id="ENOG502SCYR">
    <property type="taxonomic scope" value="Eukaryota"/>
</dbReference>
<dbReference type="HOGENOM" id="CLU_835294_0_0_1"/>
<dbReference type="GeneID" id="17272438"/>
<evidence type="ECO:0000313" key="2">
    <source>
        <dbReference type="EnsemblProtists" id="EOD26893"/>
    </source>
</evidence>
<dbReference type="RefSeq" id="XP_005779322.1">
    <property type="nucleotide sequence ID" value="XM_005779265.1"/>
</dbReference>